<dbReference type="Proteomes" id="UP000321750">
    <property type="component" value="Unassembled WGS sequence"/>
</dbReference>
<keyword evidence="3" id="KW-1185">Reference proteome</keyword>
<feature type="region of interest" description="Disordered" evidence="1">
    <location>
        <begin position="1"/>
        <end position="36"/>
    </location>
</feature>
<dbReference type="EMBL" id="BJZV01000099">
    <property type="protein sequence ID" value="GEP12838.1"/>
    <property type="molecule type" value="Genomic_DNA"/>
</dbReference>
<comment type="caution">
    <text evidence="2">The sequence shown here is derived from an EMBL/GenBank/DDBJ whole genome shotgun (WGS) entry which is preliminary data.</text>
</comment>
<evidence type="ECO:0000256" key="1">
    <source>
        <dbReference type="SAM" id="MobiDB-lite"/>
    </source>
</evidence>
<organism evidence="2 3">
    <name type="scientific">Methylobacterium gnaphalii</name>
    <dbReference type="NCBI Taxonomy" id="1010610"/>
    <lineage>
        <taxon>Bacteria</taxon>
        <taxon>Pseudomonadati</taxon>
        <taxon>Pseudomonadota</taxon>
        <taxon>Alphaproteobacteria</taxon>
        <taxon>Hyphomicrobiales</taxon>
        <taxon>Methylobacteriaceae</taxon>
        <taxon>Methylobacterium</taxon>
    </lineage>
</organism>
<accession>A0A512JSA3</accession>
<dbReference type="AlphaFoldDB" id="A0A512JSA3"/>
<evidence type="ECO:0000313" key="2">
    <source>
        <dbReference type="EMBL" id="GEP12838.1"/>
    </source>
</evidence>
<name>A0A512JSA3_9HYPH</name>
<reference evidence="2 3" key="1">
    <citation type="submission" date="2019-07" db="EMBL/GenBank/DDBJ databases">
        <title>Whole genome shotgun sequence of Methylobacterium gnaphalii NBRC 107716.</title>
        <authorList>
            <person name="Hosoyama A."/>
            <person name="Uohara A."/>
            <person name="Ohji S."/>
            <person name="Ichikawa N."/>
        </authorList>
    </citation>
    <scope>NUCLEOTIDE SEQUENCE [LARGE SCALE GENOMIC DNA]</scope>
    <source>
        <strain evidence="2 3">NBRC 107716</strain>
    </source>
</reference>
<evidence type="ECO:0000313" key="3">
    <source>
        <dbReference type="Proteomes" id="UP000321750"/>
    </source>
</evidence>
<feature type="compositionally biased region" description="Basic and acidic residues" evidence="1">
    <location>
        <begin position="1"/>
        <end position="10"/>
    </location>
</feature>
<protein>
    <submittedName>
        <fullName evidence="2">Uncharacterized protein</fullName>
    </submittedName>
</protein>
<proteinExistence type="predicted"/>
<sequence>MRETETEARRRLARERRKHEEEMQRERHEEHRQAIDGLRTLNDRLREVRLST</sequence>
<gene>
    <name evidence="2" type="ORF">MGN01_46830</name>
</gene>
<feature type="compositionally biased region" description="Basic and acidic residues" evidence="1">
    <location>
        <begin position="18"/>
        <end position="34"/>
    </location>
</feature>
<dbReference type="RefSeq" id="WP_170246142.1">
    <property type="nucleotide sequence ID" value="NZ_BJZV01000099.1"/>
</dbReference>